<name>A0AAD1UD88_EUPCR</name>
<protein>
    <submittedName>
        <fullName evidence="2">Uncharacterized protein</fullName>
    </submittedName>
</protein>
<evidence type="ECO:0000256" key="1">
    <source>
        <dbReference type="SAM" id="MobiDB-lite"/>
    </source>
</evidence>
<organism evidence="2 3">
    <name type="scientific">Euplotes crassus</name>
    <dbReference type="NCBI Taxonomy" id="5936"/>
    <lineage>
        <taxon>Eukaryota</taxon>
        <taxon>Sar</taxon>
        <taxon>Alveolata</taxon>
        <taxon>Ciliophora</taxon>
        <taxon>Intramacronucleata</taxon>
        <taxon>Spirotrichea</taxon>
        <taxon>Hypotrichia</taxon>
        <taxon>Euplotida</taxon>
        <taxon>Euplotidae</taxon>
        <taxon>Moneuplotes</taxon>
    </lineage>
</organism>
<keyword evidence="3" id="KW-1185">Reference proteome</keyword>
<reference evidence="2" key="1">
    <citation type="submission" date="2023-07" db="EMBL/GenBank/DDBJ databases">
        <authorList>
            <consortium name="AG Swart"/>
            <person name="Singh M."/>
            <person name="Singh A."/>
            <person name="Seah K."/>
            <person name="Emmerich C."/>
        </authorList>
    </citation>
    <scope>NUCLEOTIDE SEQUENCE</scope>
    <source>
        <strain evidence="2">DP1</strain>
    </source>
</reference>
<dbReference type="AlphaFoldDB" id="A0AAD1UD88"/>
<evidence type="ECO:0000313" key="2">
    <source>
        <dbReference type="EMBL" id="CAI2365092.1"/>
    </source>
</evidence>
<dbReference type="EMBL" id="CAMPGE010006247">
    <property type="protein sequence ID" value="CAI2365092.1"/>
    <property type="molecule type" value="Genomic_DNA"/>
</dbReference>
<sequence length="415" mass="48083">MVMIDMGIDHNPMFMVMQEEQYKFHMQRLKNMKPAIDSGLKRNQNLSLVQPDKVPQKMNATMYSSKNSARNQPLSERNKIKNKRTAFTSNSPRGKARSNFRMNKKIPQFVSPSRHLNLQLQRKIDEENHMIIKKLLEVESTNQGNMKNTSLPNVNSRMLAFKSLNYVTRKNDYNRIKDENMKLVNKIQNVKSAINTMNLKQHARNQRKLKKLLNKNTSVSQMIENSRYKIAYSSFCPTPGFLSTKNTPRYQKVANQMLENENTSLIGEKMKNWKTNVLQKFGKRGYSIPKASDIPISKMEETKIIVDENLKNHSGDFGTDPNMHDSYPNYGMRSADVVQNDPSTTAVVEQEKEILNKKLNISSKESASKPLSADLIEGIEEHKDSEDQKDTEGAPRKKKRRRRRQKHVWGKDFVF</sequence>
<feature type="compositionally biased region" description="Basic and acidic residues" evidence="1">
    <location>
        <begin position="379"/>
        <end position="395"/>
    </location>
</feature>
<dbReference type="Proteomes" id="UP001295684">
    <property type="component" value="Unassembled WGS sequence"/>
</dbReference>
<accession>A0AAD1UD88</accession>
<feature type="region of interest" description="Disordered" evidence="1">
    <location>
        <begin position="366"/>
        <end position="415"/>
    </location>
</feature>
<feature type="compositionally biased region" description="Basic residues" evidence="1">
    <location>
        <begin position="396"/>
        <end position="408"/>
    </location>
</feature>
<proteinExistence type="predicted"/>
<comment type="caution">
    <text evidence="2">The sequence shown here is derived from an EMBL/GenBank/DDBJ whole genome shotgun (WGS) entry which is preliminary data.</text>
</comment>
<gene>
    <name evidence="2" type="ORF">ECRASSUSDP1_LOCUS6442</name>
</gene>
<evidence type="ECO:0000313" key="3">
    <source>
        <dbReference type="Proteomes" id="UP001295684"/>
    </source>
</evidence>